<dbReference type="InterPro" id="IPR024038">
    <property type="entry name" value="MYXO-CTERM"/>
</dbReference>
<keyword evidence="2" id="KW-0732">Signal</keyword>
<dbReference type="Proteomes" id="UP000295781">
    <property type="component" value="Chromosome"/>
</dbReference>
<feature type="compositionally biased region" description="Gly residues" evidence="1">
    <location>
        <begin position="392"/>
        <end position="411"/>
    </location>
</feature>
<feature type="region of interest" description="Disordered" evidence="1">
    <location>
        <begin position="392"/>
        <end position="432"/>
    </location>
</feature>
<sequence>MKLGKKIVAFALGGAALSLAYAEEAQACGGCLVSQSENTQVTSHRMILSISPEATTLWDQITYSGEPSEFAWVLPVVGVADIELSSDALFETLDQMTSVQVSSPQISCPPPFCAGAFGTGSSGAGGDASAGGVTVVAQETVGPYETVQLSASEPNALRNWLDAHGYNIPDDIDPVIDAYVEEGFDFLALKLVPGEGVDKMRPVRVTTPGASPELPLRMVAAGTGRITPITLWILGEGRYEPTNFPSFEISAQDLVWNWDTQSSNYKELRSQGFESTDGSAWLVEAAEPIATYWLRESLISLARYQPVDSGYGDEDGQGAVEAAEADVAALLSTIPEGSTWVSRLYGELSRSALASDLEVGASMTQDVVARFLQATRSVGTAPVCPPAPDCGNGIGSSSGSGGGSGPGGVSGPNGSDAGSGDKPGSCATDGRADGPLTLAAAAALAALALVRRRRNHG</sequence>
<proteinExistence type="predicted"/>
<dbReference type="EMBL" id="CP012670">
    <property type="protein sequence ID" value="AUX20023.1"/>
    <property type="molecule type" value="Genomic_DNA"/>
</dbReference>
<dbReference type="Pfam" id="PF10092">
    <property type="entry name" value="DUF2330"/>
    <property type="match status" value="1"/>
</dbReference>
<dbReference type="InterPro" id="IPR019283">
    <property type="entry name" value="DUF2330"/>
</dbReference>
<evidence type="ECO:0000256" key="1">
    <source>
        <dbReference type="SAM" id="MobiDB-lite"/>
    </source>
</evidence>
<dbReference type="AlphaFoldDB" id="A0A4P2PUG3"/>
<protein>
    <recommendedName>
        <fullName evidence="5">DUF2330 domain-containing protein</fullName>
    </recommendedName>
</protein>
<name>A0A4P2PUG3_SORCE</name>
<feature type="signal peptide" evidence="2">
    <location>
        <begin position="1"/>
        <end position="27"/>
    </location>
</feature>
<evidence type="ECO:0000313" key="3">
    <source>
        <dbReference type="EMBL" id="AUX20023.1"/>
    </source>
</evidence>
<reference evidence="3 4" key="1">
    <citation type="submission" date="2015-09" db="EMBL/GenBank/DDBJ databases">
        <title>Sorangium comparison.</title>
        <authorList>
            <person name="Zaburannyi N."/>
            <person name="Bunk B."/>
            <person name="Overmann J."/>
            <person name="Mueller R."/>
        </authorList>
    </citation>
    <scope>NUCLEOTIDE SEQUENCE [LARGE SCALE GENOMIC DNA]</scope>
    <source>
        <strain evidence="3 4">So ceGT47</strain>
    </source>
</reference>
<feature type="chain" id="PRO_5020300056" description="DUF2330 domain-containing protein" evidence="2">
    <location>
        <begin position="28"/>
        <end position="457"/>
    </location>
</feature>
<dbReference type="OrthoDB" id="5493296at2"/>
<dbReference type="NCBIfam" id="TIGR03901">
    <property type="entry name" value="MYXO-CTERM"/>
    <property type="match status" value="1"/>
</dbReference>
<evidence type="ECO:0000313" key="4">
    <source>
        <dbReference type="Proteomes" id="UP000295781"/>
    </source>
</evidence>
<evidence type="ECO:0008006" key="5">
    <source>
        <dbReference type="Google" id="ProtNLM"/>
    </source>
</evidence>
<organism evidence="3 4">
    <name type="scientific">Sorangium cellulosum</name>
    <name type="common">Polyangium cellulosum</name>
    <dbReference type="NCBI Taxonomy" id="56"/>
    <lineage>
        <taxon>Bacteria</taxon>
        <taxon>Pseudomonadati</taxon>
        <taxon>Myxococcota</taxon>
        <taxon>Polyangia</taxon>
        <taxon>Polyangiales</taxon>
        <taxon>Polyangiaceae</taxon>
        <taxon>Sorangium</taxon>
    </lineage>
</organism>
<gene>
    <name evidence="3" type="ORF">SOCEGT47_004850</name>
</gene>
<evidence type="ECO:0000256" key="2">
    <source>
        <dbReference type="SAM" id="SignalP"/>
    </source>
</evidence>
<dbReference type="RefSeq" id="WP_129344906.1">
    <property type="nucleotide sequence ID" value="NZ_CP012670.1"/>
</dbReference>
<accession>A0A4P2PUG3</accession>